<dbReference type="OrthoDB" id="2544694at2759"/>
<dbReference type="PROSITE" id="PS50850">
    <property type="entry name" value="MFS"/>
    <property type="match status" value="1"/>
</dbReference>
<gene>
    <name evidence="8" type="ORF">BU24DRAFT_484448</name>
</gene>
<organism evidence="8 9">
    <name type="scientific">Aaosphaeria arxii CBS 175.79</name>
    <dbReference type="NCBI Taxonomy" id="1450172"/>
    <lineage>
        <taxon>Eukaryota</taxon>
        <taxon>Fungi</taxon>
        <taxon>Dikarya</taxon>
        <taxon>Ascomycota</taxon>
        <taxon>Pezizomycotina</taxon>
        <taxon>Dothideomycetes</taxon>
        <taxon>Pleosporomycetidae</taxon>
        <taxon>Pleosporales</taxon>
        <taxon>Pleosporales incertae sedis</taxon>
        <taxon>Aaosphaeria</taxon>
    </lineage>
</organism>
<comment type="subcellular location">
    <subcellularLocation>
        <location evidence="1">Membrane</location>
        <topology evidence="1">Multi-pass membrane protein</topology>
    </subcellularLocation>
</comment>
<feature type="transmembrane region" description="Helical" evidence="6">
    <location>
        <begin position="195"/>
        <end position="214"/>
    </location>
</feature>
<evidence type="ECO:0000256" key="2">
    <source>
        <dbReference type="ARBA" id="ARBA00010992"/>
    </source>
</evidence>
<keyword evidence="3 6" id="KW-0812">Transmembrane</keyword>
<dbReference type="AlphaFoldDB" id="A0A6A5XIZ7"/>
<evidence type="ECO:0000256" key="3">
    <source>
        <dbReference type="ARBA" id="ARBA00022692"/>
    </source>
</evidence>
<evidence type="ECO:0000256" key="4">
    <source>
        <dbReference type="ARBA" id="ARBA00022989"/>
    </source>
</evidence>
<dbReference type="InterPro" id="IPR020846">
    <property type="entry name" value="MFS_dom"/>
</dbReference>
<evidence type="ECO:0000256" key="1">
    <source>
        <dbReference type="ARBA" id="ARBA00004141"/>
    </source>
</evidence>
<name>A0A6A5XIZ7_9PLEO</name>
<proteinExistence type="inferred from homology"/>
<evidence type="ECO:0000256" key="5">
    <source>
        <dbReference type="ARBA" id="ARBA00023136"/>
    </source>
</evidence>
<reference evidence="8" key="1">
    <citation type="journal article" date="2020" name="Stud. Mycol.">
        <title>101 Dothideomycetes genomes: a test case for predicting lifestyles and emergence of pathogens.</title>
        <authorList>
            <person name="Haridas S."/>
            <person name="Albert R."/>
            <person name="Binder M."/>
            <person name="Bloem J."/>
            <person name="Labutti K."/>
            <person name="Salamov A."/>
            <person name="Andreopoulos B."/>
            <person name="Baker S."/>
            <person name="Barry K."/>
            <person name="Bills G."/>
            <person name="Bluhm B."/>
            <person name="Cannon C."/>
            <person name="Castanera R."/>
            <person name="Culley D."/>
            <person name="Daum C."/>
            <person name="Ezra D."/>
            <person name="Gonzalez J."/>
            <person name="Henrissat B."/>
            <person name="Kuo A."/>
            <person name="Liang C."/>
            <person name="Lipzen A."/>
            <person name="Lutzoni F."/>
            <person name="Magnuson J."/>
            <person name="Mondo S."/>
            <person name="Nolan M."/>
            <person name="Ohm R."/>
            <person name="Pangilinan J."/>
            <person name="Park H.-J."/>
            <person name="Ramirez L."/>
            <person name="Alfaro M."/>
            <person name="Sun H."/>
            <person name="Tritt A."/>
            <person name="Yoshinaga Y."/>
            <person name="Zwiers L.-H."/>
            <person name="Turgeon B."/>
            <person name="Goodwin S."/>
            <person name="Spatafora J."/>
            <person name="Crous P."/>
            <person name="Grigoriev I."/>
        </authorList>
    </citation>
    <scope>NUCLEOTIDE SEQUENCE</scope>
    <source>
        <strain evidence="8">CBS 175.79</strain>
    </source>
</reference>
<dbReference type="SUPFAM" id="SSF103473">
    <property type="entry name" value="MFS general substrate transporter"/>
    <property type="match status" value="1"/>
</dbReference>
<evidence type="ECO:0000313" key="8">
    <source>
        <dbReference type="EMBL" id="KAF2012730.1"/>
    </source>
</evidence>
<feature type="transmembrane region" description="Helical" evidence="6">
    <location>
        <begin position="226"/>
        <end position="247"/>
    </location>
</feature>
<accession>A0A6A5XIZ7</accession>
<protein>
    <submittedName>
        <fullName evidence="8">MFS general substrate transporter</fullName>
    </submittedName>
</protein>
<dbReference type="InterPro" id="IPR005829">
    <property type="entry name" value="Sugar_transporter_CS"/>
</dbReference>
<feature type="transmembrane region" description="Helical" evidence="6">
    <location>
        <begin position="444"/>
        <end position="467"/>
    </location>
</feature>
<comment type="similarity">
    <text evidence="2">Belongs to the major facilitator superfamily. Sugar transporter (TC 2.A.1.1) family.</text>
</comment>
<dbReference type="PANTHER" id="PTHR48022">
    <property type="entry name" value="PLASTIDIC GLUCOSE TRANSPORTER 4"/>
    <property type="match status" value="1"/>
</dbReference>
<dbReference type="GO" id="GO:0016020">
    <property type="term" value="C:membrane"/>
    <property type="evidence" value="ECO:0007669"/>
    <property type="project" value="UniProtKB-SubCell"/>
</dbReference>
<dbReference type="EMBL" id="ML978072">
    <property type="protein sequence ID" value="KAF2012730.1"/>
    <property type="molecule type" value="Genomic_DNA"/>
</dbReference>
<evidence type="ECO:0000313" key="9">
    <source>
        <dbReference type="Proteomes" id="UP000799778"/>
    </source>
</evidence>
<dbReference type="Gene3D" id="1.20.1250.20">
    <property type="entry name" value="MFS general substrate transporter like domains"/>
    <property type="match status" value="1"/>
</dbReference>
<dbReference type="RefSeq" id="XP_033381069.1">
    <property type="nucleotide sequence ID" value="XM_033533343.1"/>
</dbReference>
<dbReference type="GeneID" id="54290740"/>
<dbReference type="PANTHER" id="PTHR48022:SF15">
    <property type="entry name" value="ALPHA-GLUCOSIDE TRANSPORTER, PUTATIVE (AFU_ORTHOLOGUE AFUA_5G00500)-RELATED"/>
    <property type="match status" value="1"/>
</dbReference>
<feature type="transmembrane region" description="Helical" evidence="6">
    <location>
        <begin position="409"/>
        <end position="432"/>
    </location>
</feature>
<dbReference type="InterPro" id="IPR005828">
    <property type="entry name" value="MFS_sugar_transport-like"/>
</dbReference>
<dbReference type="InterPro" id="IPR036259">
    <property type="entry name" value="MFS_trans_sf"/>
</dbReference>
<feature type="transmembrane region" description="Helical" evidence="6">
    <location>
        <begin position="479"/>
        <end position="497"/>
    </location>
</feature>
<keyword evidence="9" id="KW-1185">Reference proteome</keyword>
<sequence length="540" mass="59994">MATQQKPADIIEHHEAVDEAAGAEHEDLALDAEAKGQGLTGYEHLTAWETIKAFKINTLICFLTSISAATDGYQIAMVGNIIANKGFIKQFGNKLNSEGEVTLAASTLSTFNALASVGQIVGMTTIPFVSSRFGRKGAMFHYWVILALSVIVECVARNWKVWVVAKFLGGIGVGSMQSTLPIYIAEIAPIRVRGVFLMCYSFWWMTGQFFAPIALQVMADKNPNNWLTAIYTQWSQIGLMFIIYLGLPESPLWCITKGKTEKAKQMIRYIYKGVDIDVEHQYRLMELVVQHERAEAAGRTEKWWAIFKGRDGFRTIVACWTLMTQQFIGLGVFLSFASYFFLQAGLEDPFKVVCITSGINIAAVVVTMYLADTTGRRSLACIGTTICWLMNVAVGILSVVPKNKATNNLVVVFAVFWNIGLMANGATGWAYIGEISSQRLRPYTAGFAAASSCVIGVIMSVLVPYMITETEWNWSLKTCWFFAGIGFPFTLGMWLLIPETSGRSVAELDELFERRIKPWRFHKTITMTERLAGANEKGSE</sequence>
<dbReference type="PROSITE" id="PS00217">
    <property type="entry name" value="SUGAR_TRANSPORT_2"/>
    <property type="match status" value="1"/>
</dbReference>
<feature type="transmembrane region" description="Helical" evidence="6">
    <location>
        <begin position="317"/>
        <end position="344"/>
    </location>
</feature>
<evidence type="ECO:0000256" key="6">
    <source>
        <dbReference type="SAM" id="Phobius"/>
    </source>
</evidence>
<feature type="transmembrane region" description="Helical" evidence="6">
    <location>
        <begin position="140"/>
        <end position="159"/>
    </location>
</feature>
<evidence type="ECO:0000259" key="7">
    <source>
        <dbReference type="PROSITE" id="PS50850"/>
    </source>
</evidence>
<feature type="transmembrane region" description="Helical" evidence="6">
    <location>
        <begin position="350"/>
        <end position="371"/>
    </location>
</feature>
<keyword evidence="4 6" id="KW-1133">Transmembrane helix</keyword>
<feature type="domain" description="Major facilitator superfamily (MFS) profile" evidence="7">
    <location>
        <begin position="60"/>
        <end position="501"/>
    </location>
</feature>
<keyword evidence="5 6" id="KW-0472">Membrane</keyword>
<dbReference type="Pfam" id="PF00083">
    <property type="entry name" value="Sugar_tr"/>
    <property type="match status" value="1"/>
</dbReference>
<dbReference type="Proteomes" id="UP000799778">
    <property type="component" value="Unassembled WGS sequence"/>
</dbReference>
<dbReference type="InterPro" id="IPR050360">
    <property type="entry name" value="MFS_Sugar_Transporters"/>
</dbReference>
<feature type="transmembrane region" description="Helical" evidence="6">
    <location>
        <begin position="378"/>
        <end position="397"/>
    </location>
</feature>
<dbReference type="GO" id="GO:0005351">
    <property type="term" value="F:carbohydrate:proton symporter activity"/>
    <property type="evidence" value="ECO:0007669"/>
    <property type="project" value="TreeGrafter"/>
</dbReference>